<name>A0A147KAY7_9BACI</name>
<dbReference type="EMBL" id="LDYG01000019">
    <property type="protein sequence ID" value="KUP07951.1"/>
    <property type="molecule type" value="Genomic_DNA"/>
</dbReference>
<dbReference type="InterPro" id="IPR031360">
    <property type="entry name" value="TrpP"/>
</dbReference>
<dbReference type="Pfam" id="PF17099">
    <property type="entry name" value="TrpP"/>
    <property type="match status" value="1"/>
</dbReference>
<reference evidence="2 3" key="1">
    <citation type="journal article" date="2016" name="Front. Microbiol.">
        <title>Microevolution Analysis of Bacillus coahuilensis Unveils Differences in Phosphorus Acquisition Strategies and Their Regulation.</title>
        <authorList>
            <person name="Gomez-Lunar Z."/>
            <person name="Hernandez-Gonzalez I."/>
            <person name="Rodriguez-Torres M.D."/>
            <person name="Souza V."/>
            <person name="Olmedo-Alvarez G."/>
        </authorList>
    </citation>
    <scope>NUCLEOTIDE SEQUENCE [LARGE SCALE GENOMIC DNA]</scope>
    <source>
        <strain evidence="3">p1.1.43</strain>
    </source>
</reference>
<sequence length="174" mass="18251">MNTKTMVTLSLFVGIGAILHAVIPGIGDGMKPDMMLVMMFLGIITFPTIKNALTIGVVAGLISGITTTFPGGFFPNVIDKPLTALLFFGLLILAKRFIPVFPLSVGLTAIGTLISGTIFLTSALIIVGLPVPFTVLLIGVVLPAIVLNGIAMFILYPIVQTILKRTSLIDEAAA</sequence>
<feature type="transmembrane region" description="Helical" evidence="1">
    <location>
        <begin position="105"/>
        <end position="129"/>
    </location>
</feature>
<feature type="transmembrane region" description="Helical" evidence="1">
    <location>
        <begin position="35"/>
        <end position="62"/>
    </location>
</feature>
<dbReference type="AlphaFoldDB" id="A0A147KAY7"/>
<accession>A0A147KAY7</accession>
<organism evidence="2 3">
    <name type="scientific">Bacillus coahuilensis p1.1.43</name>
    <dbReference type="NCBI Taxonomy" id="1150625"/>
    <lineage>
        <taxon>Bacteria</taxon>
        <taxon>Bacillati</taxon>
        <taxon>Bacillota</taxon>
        <taxon>Bacilli</taxon>
        <taxon>Bacillales</taxon>
        <taxon>Bacillaceae</taxon>
        <taxon>Bacillus</taxon>
    </lineage>
</organism>
<keyword evidence="3" id="KW-1185">Reference proteome</keyword>
<evidence type="ECO:0000313" key="3">
    <source>
        <dbReference type="Proteomes" id="UP000074108"/>
    </source>
</evidence>
<gene>
    <name evidence="2" type="ORF">Q75_04120</name>
</gene>
<dbReference type="OrthoDB" id="2243651at2"/>
<dbReference type="RefSeq" id="WP_059350481.1">
    <property type="nucleotide sequence ID" value="NZ_LDYG01000019.1"/>
</dbReference>
<evidence type="ECO:0000313" key="2">
    <source>
        <dbReference type="EMBL" id="KUP07951.1"/>
    </source>
</evidence>
<comment type="caution">
    <text evidence="2">The sequence shown here is derived from an EMBL/GenBank/DDBJ whole genome shotgun (WGS) entry which is preliminary data.</text>
</comment>
<keyword evidence="1" id="KW-0812">Transmembrane</keyword>
<feature type="transmembrane region" description="Helical" evidence="1">
    <location>
        <begin position="6"/>
        <end position="23"/>
    </location>
</feature>
<feature type="transmembrane region" description="Helical" evidence="1">
    <location>
        <begin position="135"/>
        <end position="159"/>
    </location>
</feature>
<dbReference type="Proteomes" id="UP000074108">
    <property type="component" value="Unassembled WGS sequence"/>
</dbReference>
<proteinExistence type="predicted"/>
<feature type="transmembrane region" description="Helical" evidence="1">
    <location>
        <begin position="82"/>
        <end position="98"/>
    </location>
</feature>
<protein>
    <submittedName>
        <fullName evidence="2">Tryptophan transporter</fullName>
    </submittedName>
</protein>
<keyword evidence="1" id="KW-0472">Membrane</keyword>
<dbReference type="PATRIC" id="fig|1150625.3.peg.861"/>
<evidence type="ECO:0000256" key="1">
    <source>
        <dbReference type="SAM" id="Phobius"/>
    </source>
</evidence>
<dbReference type="STRING" id="1150625.Q75_04120"/>
<keyword evidence="1" id="KW-1133">Transmembrane helix</keyword>